<dbReference type="InterPro" id="IPR008651">
    <property type="entry name" value="Uncharacterised_HicB"/>
</dbReference>
<dbReference type="InterPro" id="IPR010985">
    <property type="entry name" value="Ribbon_hlx_hlx"/>
</dbReference>
<dbReference type="OrthoDB" id="5193907at2"/>
<name>A0A4Q5IXH1_9ACTN</name>
<proteinExistence type="predicted"/>
<dbReference type="Gene3D" id="1.10.1220.10">
    <property type="entry name" value="Met repressor-like"/>
    <property type="match status" value="1"/>
</dbReference>
<evidence type="ECO:0000313" key="3">
    <source>
        <dbReference type="Proteomes" id="UP000291189"/>
    </source>
</evidence>
<dbReference type="GO" id="GO:0006355">
    <property type="term" value="P:regulation of DNA-templated transcription"/>
    <property type="evidence" value="ECO:0007669"/>
    <property type="project" value="InterPro"/>
</dbReference>
<feature type="region of interest" description="Disordered" evidence="1">
    <location>
        <begin position="83"/>
        <end position="109"/>
    </location>
</feature>
<dbReference type="Pfam" id="PF05534">
    <property type="entry name" value="HicB"/>
    <property type="match status" value="1"/>
</dbReference>
<evidence type="ECO:0000313" key="2">
    <source>
        <dbReference type="EMBL" id="RYU10812.1"/>
    </source>
</evidence>
<organism evidence="2 3">
    <name type="scientific">Nocardioides iriomotensis</name>
    <dbReference type="NCBI Taxonomy" id="715784"/>
    <lineage>
        <taxon>Bacteria</taxon>
        <taxon>Bacillati</taxon>
        <taxon>Actinomycetota</taxon>
        <taxon>Actinomycetes</taxon>
        <taxon>Propionibacteriales</taxon>
        <taxon>Nocardioidaceae</taxon>
        <taxon>Nocardioides</taxon>
    </lineage>
</organism>
<dbReference type="RefSeq" id="WP_129988403.1">
    <property type="nucleotide sequence ID" value="NZ_SDPU01000028.1"/>
</dbReference>
<dbReference type="EMBL" id="SDPU01000028">
    <property type="protein sequence ID" value="RYU10812.1"/>
    <property type="molecule type" value="Genomic_DNA"/>
</dbReference>
<reference evidence="2 3" key="1">
    <citation type="submission" date="2019-01" db="EMBL/GenBank/DDBJ databases">
        <title>Nocardioides guangzhouensis sp. nov., an actinobacterium isolated from soil.</title>
        <authorList>
            <person name="Fu Y."/>
            <person name="Cai Y."/>
            <person name="Lin Z."/>
            <person name="Chen P."/>
        </authorList>
    </citation>
    <scope>NUCLEOTIDE SEQUENCE [LARGE SCALE GENOMIC DNA]</scope>
    <source>
        <strain evidence="2 3">NBRC 105384</strain>
    </source>
</reference>
<protein>
    <submittedName>
        <fullName evidence="2">Toxin-antitoxin system HicB family antitoxin</fullName>
    </submittedName>
</protein>
<keyword evidence="3" id="KW-1185">Reference proteome</keyword>
<dbReference type="AlphaFoldDB" id="A0A4Q5IXH1"/>
<dbReference type="SUPFAM" id="SSF47598">
    <property type="entry name" value="Ribbon-helix-helix"/>
    <property type="match status" value="1"/>
</dbReference>
<dbReference type="InterPro" id="IPR013321">
    <property type="entry name" value="Arc_rbn_hlx_hlx"/>
</dbReference>
<feature type="compositionally biased region" description="Pro residues" evidence="1">
    <location>
        <begin position="86"/>
        <end position="98"/>
    </location>
</feature>
<sequence length="192" mass="20139">MDITPYVESLRHDLAAAAEAGGEEARAAAERLALALDPAVRLALMDALSQAAAEITSELPAGTVDVRLKGREPQFVVDVPTMPIAAPTPPAPPAPPAPGDADAGDGVDVEEDDSTARITLRIPESLKYKAEELAAKSGHSLNSWIVNAVRTATRDRAINVDVDLSSIQHTVDQAMSAAFPGRRGGKKMTGWV</sequence>
<gene>
    <name evidence="2" type="ORF">ETU37_16345</name>
</gene>
<comment type="caution">
    <text evidence="2">The sequence shown here is derived from an EMBL/GenBank/DDBJ whole genome shotgun (WGS) entry which is preliminary data.</text>
</comment>
<accession>A0A4Q5IXH1</accession>
<evidence type="ECO:0000256" key="1">
    <source>
        <dbReference type="SAM" id="MobiDB-lite"/>
    </source>
</evidence>
<dbReference type="Proteomes" id="UP000291189">
    <property type="component" value="Unassembled WGS sequence"/>
</dbReference>